<dbReference type="Proteomes" id="UP001165663">
    <property type="component" value="Unassembled WGS sequence"/>
</dbReference>
<sequence>MNHAGLARVMALVGCAVLVLAGCGGKSGTTSMVNGRAVSVLYDPASVAGLPVTEGPSGPRGDAPKPTGTVKNTDNGDIDHLSLLALNDIEEFWKQNWPDEAKKPFKEVSAFVSYDSTDPSSPIVCRSRTYKVVNASYNYGCNIVSWDRGELFPAAKKYFGDMSVVGILAHEFGHSLQFNGGLVNPKTTPTLVEEQQADCFAGVYLRWVAEGHSTRFTLNTGDALSHVIAGMLKISDPIMSEEEFEQTEDSAHGTGLDRISAFQMGFNSGSGTCAKIDMDEIKKRRGNEPLALQVDSSGDTTSGEVAIDNDSVATLVDILNTIFSPKSPPTLTFATSTCSDAKPTQGASYCPSTNTLIADLPALQQIGKPGGRKGMTDPQMLQGDNTAMSIVASRYALAVQHERGLPLNTPAAAVRTACLTGASQRNMAQPVSIPSGKQLVLTAGDLDKAIIGLLVNGVAASDVNGENMPAGYTRAIAFRAGVLDDADECFQRVP</sequence>
<feature type="region of interest" description="Disordered" evidence="1">
    <location>
        <begin position="51"/>
        <end position="72"/>
    </location>
</feature>
<comment type="caution">
    <text evidence="3">The sequence shown here is derived from an EMBL/GenBank/DDBJ whole genome shotgun (WGS) entry which is preliminary data.</text>
</comment>
<organism evidence="3 4">
    <name type="scientific">Mycobacterium kiyosense</name>
    <dbReference type="NCBI Taxonomy" id="2871094"/>
    <lineage>
        <taxon>Bacteria</taxon>
        <taxon>Bacillati</taxon>
        <taxon>Actinomycetota</taxon>
        <taxon>Actinomycetes</taxon>
        <taxon>Mycobacteriales</taxon>
        <taxon>Mycobacteriaceae</taxon>
        <taxon>Mycobacterium</taxon>
    </lineage>
</organism>
<evidence type="ECO:0000313" key="2">
    <source>
        <dbReference type="EMBL" id="GLB81740.1"/>
    </source>
</evidence>
<keyword evidence="4" id="KW-1185">Reference proteome</keyword>
<protein>
    <submittedName>
        <fullName evidence="3">Lipoprotein peptidase LpqM</fullName>
    </submittedName>
</protein>
<keyword evidence="3" id="KW-0449">Lipoprotein</keyword>
<evidence type="ECO:0000313" key="4">
    <source>
        <dbReference type="Proteomes" id="UP001064782"/>
    </source>
</evidence>
<dbReference type="SUPFAM" id="SSF55486">
    <property type="entry name" value="Metalloproteases ('zincins'), catalytic domain"/>
    <property type="match status" value="1"/>
</dbReference>
<proteinExistence type="predicted"/>
<reference evidence="3" key="1">
    <citation type="submission" date="2022-08" db="EMBL/GenBank/DDBJ databases">
        <title>Mycobacterium kiyosense sp. nov., scotochromogenic slow-glowing species isolated from respiratory specimens.</title>
        <authorList>
            <person name="Fukano H."/>
            <person name="Kazumi Y."/>
            <person name="Sakagami N."/>
            <person name="Ato M."/>
            <person name="Mitarai S."/>
            <person name="Hoshino Y."/>
        </authorList>
    </citation>
    <scope>NUCLEOTIDE SEQUENCE</scope>
    <source>
        <strain evidence="3">1413</strain>
        <strain evidence="2">SRL2020-028</strain>
    </source>
</reference>
<dbReference type="Pfam" id="PF04228">
    <property type="entry name" value="Zn_peptidase"/>
    <property type="match status" value="1"/>
</dbReference>
<dbReference type="AlphaFoldDB" id="A0A9P3Q7U4"/>
<evidence type="ECO:0000256" key="1">
    <source>
        <dbReference type="SAM" id="MobiDB-lite"/>
    </source>
</evidence>
<dbReference type="InterPro" id="IPR007343">
    <property type="entry name" value="Uncharacterised_pept_Zn_put"/>
</dbReference>
<evidence type="ECO:0000313" key="3">
    <source>
        <dbReference type="EMBL" id="GLD32473.1"/>
    </source>
</evidence>
<dbReference type="EMBL" id="BRXE01000005">
    <property type="protein sequence ID" value="GLB81740.1"/>
    <property type="molecule type" value="Genomic_DNA"/>
</dbReference>
<dbReference type="Proteomes" id="UP001064782">
    <property type="component" value="Unassembled WGS sequence"/>
</dbReference>
<dbReference type="EMBL" id="BRZI01000045">
    <property type="protein sequence ID" value="GLD32473.1"/>
    <property type="molecule type" value="Genomic_DNA"/>
</dbReference>
<accession>A0A9P3Q7U4</accession>
<name>A0A9P3Q7U4_9MYCO</name>
<gene>
    <name evidence="3" type="primary">lpqM</name>
    <name evidence="2" type="synonym">lpqM_1</name>
    <name evidence="3" type="ORF">Mkiyose1413_43560</name>
    <name evidence="2" type="ORF">SRL2020028_09960</name>
</gene>